<accession>A0A0A9C7A0</accession>
<reference evidence="1" key="1">
    <citation type="submission" date="2014-09" db="EMBL/GenBank/DDBJ databases">
        <authorList>
            <person name="Magalhaes I.L.F."/>
            <person name="Oliveira U."/>
            <person name="Santos F.R."/>
            <person name="Vidigal T.H.D.A."/>
            <person name="Brescovit A.D."/>
            <person name="Santos A.J."/>
        </authorList>
    </citation>
    <scope>NUCLEOTIDE SEQUENCE</scope>
    <source>
        <tissue evidence="1">Shoot tissue taken approximately 20 cm above the soil surface</tissue>
    </source>
</reference>
<sequence length="46" mass="5305">MPWPAEQNIELLSSLHASEAFICFKQSSICPPDYQGSFNYYTCYHS</sequence>
<protein>
    <submittedName>
        <fullName evidence="1">Uncharacterized protein</fullName>
    </submittedName>
</protein>
<dbReference type="EMBL" id="GBRH01228610">
    <property type="protein sequence ID" value="JAD69285.1"/>
    <property type="molecule type" value="Transcribed_RNA"/>
</dbReference>
<organism evidence="1">
    <name type="scientific">Arundo donax</name>
    <name type="common">Giant reed</name>
    <name type="synonym">Donax arundinaceus</name>
    <dbReference type="NCBI Taxonomy" id="35708"/>
    <lineage>
        <taxon>Eukaryota</taxon>
        <taxon>Viridiplantae</taxon>
        <taxon>Streptophyta</taxon>
        <taxon>Embryophyta</taxon>
        <taxon>Tracheophyta</taxon>
        <taxon>Spermatophyta</taxon>
        <taxon>Magnoliopsida</taxon>
        <taxon>Liliopsida</taxon>
        <taxon>Poales</taxon>
        <taxon>Poaceae</taxon>
        <taxon>PACMAD clade</taxon>
        <taxon>Arundinoideae</taxon>
        <taxon>Arundineae</taxon>
        <taxon>Arundo</taxon>
    </lineage>
</organism>
<dbReference type="AlphaFoldDB" id="A0A0A9C7A0"/>
<proteinExistence type="predicted"/>
<reference evidence="1" key="2">
    <citation type="journal article" date="2015" name="Data Brief">
        <title>Shoot transcriptome of the giant reed, Arundo donax.</title>
        <authorList>
            <person name="Barrero R.A."/>
            <person name="Guerrero F.D."/>
            <person name="Moolhuijzen P."/>
            <person name="Goolsby J.A."/>
            <person name="Tidwell J."/>
            <person name="Bellgard S.E."/>
            <person name="Bellgard M.I."/>
        </authorList>
    </citation>
    <scope>NUCLEOTIDE SEQUENCE</scope>
    <source>
        <tissue evidence="1">Shoot tissue taken approximately 20 cm above the soil surface</tissue>
    </source>
</reference>
<evidence type="ECO:0000313" key="1">
    <source>
        <dbReference type="EMBL" id="JAD69285.1"/>
    </source>
</evidence>
<name>A0A0A9C7A0_ARUDO</name>